<protein>
    <submittedName>
        <fullName evidence="1">Uncharacterized protein</fullName>
    </submittedName>
</protein>
<reference evidence="1" key="1">
    <citation type="submission" date="2017-07" db="EMBL/GenBank/DDBJ databases">
        <title>Taro Niue Genome Assembly and Annotation.</title>
        <authorList>
            <person name="Atibalentja N."/>
            <person name="Keating K."/>
            <person name="Fields C.J."/>
        </authorList>
    </citation>
    <scope>NUCLEOTIDE SEQUENCE</scope>
    <source>
        <strain evidence="1">Niue_2</strain>
        <tissue evidence="1">Leaf</tissue>
    </source>
</reference>
<accession>A0A843XD59</accession>
<evidence type="ECO:0000313" key="2">
    <source>
        <dbReference type="Proteomes" id="UP000652761"/>
    </source>
</evidence>
<proteinExistence type="predicted"/>
<name>A0A843XD59_COLES</name>
<dbReference type="Proteomes" id="UP000652761">
    <property type="component" value="Unassembled WGS sequence"/>
</dbReference>
<gene>
    <name evidence="1" type="ORF">Taro_050156</name>
</gene>
<dbReference type="EMBL" id="NMUH01007396">
    <property type="protein sequence ID" value="MQM17190.1"/>
    <property type="molecule type" value="Genomic_DNA"/>
</dbReference>
<evidence type="ECO:0000313" key="1">
    <source>
        <dbReference type="EMBL" id="MQM17190.1"/>
    </source>
</evidence>
<organism evidence="1 2">
    <name type="scientific">Colocasia esculenta</name>
    <name type="common">Wild taro</name>
    <name type="synonym">Arum esculentum</name>
    <dbReference type="NCBI Taxonomy" id="4460"/>
    <lineage>
        <taxon>Eukaryota</taxon>
        <taxon>Viridiplantae</taxon>
        <taxon>Streptophyta</taxon>
        <taxon>Embryophyta</taxon>
        <taxon>Tracheophyta</taxon>
        <taxon>Spermatophyta</taxon>
        <taxon>Magnoliopsida</taxon>
        <taxon>Liliopsida</taxon>
        <taxon>Araceae</taxon>
        <taxon>Aroideae</taxon>
        <taxon>Colocasieae</taxon>
        <taxon>Colocasia</taxon>
    </lineage>
</organism>
<dbReference type="AlphaFoldDB" id="A0A843XD59"/>
<sequence length="76" mass="8962">MGYLCLHWAFTQTCIHTCYFKTRKDLFTKYRVLYILTCGVFVFPRHAARTEHGGAQRTCTTDRAWREACLDFSAIY</sequence>
<comment type="caution">
    <text evidence="1">The sequence shown here is derived from an EMBL/GenBank/DDBJ whole genome shotgun (WGS) entry which is preliminary data.</text>
</comment>
<keyword evidence="2" id="KW-1185">Reference proteome</keyword>